<feature type="compositionally biased region" description="Polar residues" evidence="2">
    <location>
        <begin position="105"/>
        <end position="132"/>
    </location>
</feature>
<organism evidence="3 4">
    <name type="scientific">Apiosordaria backusii</name>
    <dbReference type="NCBI Taxonomy" id="314023"/>
    <lineage>
        <taxon>Eukaryota</taxon>
        <taxon>Fungi</taxon>
        <taxon>Dikarya</taxon>
        <taxon>Ascomycota</taxon>
        <taxon>Pezizomycotina</taxon>
        <taxon>Sordariomycetes</taxon>
        <taxon>Sordariomycetidae</taxon>
        <taxon>Sordariales</taxon>
        <taxon>Lasiosphaeriaceae</taxon>
        <taxon>Apiosordaria</taxon>
    </lineage>
</organism>
<protein>
    <submittedName>
        <fullName evidence="3">Uncharacterized protein</fullName>
    </submittedName>
</protein>
<feature type="region of interest" description="Disordered" evidence="2">
    <location>
        <begin position="88"/>
        <end position="132"/>
    </location>
</feature>
<dbReference type="AlphaFoldDB" id="A0AA40BN42"/>
<dbReference type="PANTHER" id="PTHR45615:SF63">
    <property type="entry name" value="CHROMOSOME UNDETERMINED SCAFFOLD_10, WHOLE GENOME SHOTGUN SEQUENCE"/>
    <property type="match status" value="1"/>
</dbReference>
<feature type="compositionally biased region" description="Low complexity" evidence="2">
    <location>
        <begin position="423"/>
        <end position="435"/>
    </location>
</feature>
<dbReference type="EMBL" id="JAUKTV010000005">
    <property type="protein sequence ID" value="KAK0737289.1"/>
    <property type="molecule type" value="Genomic_DNA"/>
</dbReference>
<feature type="compositionally biased region" description="Polar residues" evidence="2">
    <location>
        <begin position="436"/>
        <end position="472"/>
    </location>
</feature>
<sequence length="1244" mass="140226">MIHIGQNFWSIKVESAGRQTQVRMRLDDGCAHHNAPNGTTRCMWRLLAQCAAPSAFGELPYEKEGQHHSVLCTLRGFGDAYKADTDKLSLPMNNSSGGVPRDNRLQQPDITPRTSSMTSQSRESANTSSWRAVTTFVKNGVNPKKKSSPRTLGNVEKKLVHRATKDLKSDPDVLSRLSPEVVENLPDSALNELPPERLHLLPEHVLERVSAKRIVQMPDLGMVAKQYPEKLVVILRKNPNLVDNLKDDAISSLRKIESSIFITLPEKVQASFKRILPDIYAQKLAETQPTPPLPPRQTASSSSSYPEETQGPPAQSSPTESPPYLPPLSVSHGSRGTSSFAQDAFIHLDATVQGAWSSSDPTSTMQPTPSINPVPRTSSHPQTSPYGQTSGSQTNSSNPGSSFSSPNTYNSPSTFTPPPNTFSPPNTYSSSNTYSKPHTFSPPNTYNSPHNFNPTGTFSPANSYNPSSSFNPITPYVPTRYETSTPQPQTSPPGQASGSPFSQPVGPSRSSSPLGYNHSPSPPYMSLPNSWSPANGAKPLQHPESRLLPAIPGQDPDPQSFQARLNAQIQTPQGQRESVLPIQNPDPPSLQAQQNAPAQRDPTETQTQIHDATIRELELKVENWGKEKNTLSQQVATLTEKIAEEKEQLKSERQKTDTLNKSIGRLEGDMARLQSEKQALELEKQRLVTEKEVTERVEASITSYLNARKWKGVKQGSRNPFDMIFDFCNEQVRLVIQYKEWYEAQKEVADELEKEKGRLKQKLKNQDDLIAERNDWYTKFKELETHLKGINSDHQHQLETERRHHQQQLEEERRLNQQQLEIERNQHQADTNELRKRLDNHEARHKAATDDLRAVLEADKQNLREIINDLERDKEQLQEQHQLRYNGYQEELQRLNDEHEANLGQRNVAHQQELKALADHCQQLLDNVGYQYELNKQQAVKDLENKVRLLESSLVDNSDDYRPATDDHLQVDFDQINLDINKINHNLPAVDFFQISQFDPGGFLEREGRDQLRFLLQSIFWEKIKSGFFSSPFGLGALGPRDGKRRLLEVWIAYRKLLRTGASNVHLPIGDYDLPAVEQGYIEFLRKDKETNKWRSSTFQAVMAALLPKKDKENSPLTEYLSSPFFHNRNHVRESILTVLRQICVGGISQAIEQTVENMVNKASELALQFGMQRAELGLDMPEKNTLVTIGQGFVICYDNDAEHGMERPVFIGVSPTCYKTGDGRNDTTTTKFISPGHIYPYAH</sequence>
<feature type="compositionally biased region" description="Low complexity" evidence="2">
    <location>
        <begin position="387"/>
        <end position="414"/>
    </location>
</feature>
<evidence type="ECO:0000256" key="1">
    <source>
        <dbReference type="SAM" id="Coils"/>
    </source>
</evidence>
<keyword evidence="1" id="KW-0175">Coiled coil</keyword>
<feature type="region of interest" description="Disordered" evidence="2">
    <location>
        <begin position="286"/>
        <end position="336"/>
    </location>
</feature>
<feature type="coiled-coil region" evidence="1">
    <location>
        <begin position="614"/>
        <end position="697"/>
    </location>
</feature>
<accession>A0AA40BN42</accession>
<feature type="region of interest" description="Disordered" evidence="2">
    <location>
        <begin position="791"/>
        <end position="812"/>
    </location>
</feature>
<dbReference type="Proteomes" id="UP001172159">
    <property type="component" value="Unassembled WGS sequence"/>
</dbReference>
<gene>
    <name evidence="3" type="ORF">B0T21DRAFT_438763</name>
</gene>
<proteinExistence type="predicted"/>
<reference evidence="3" key="1">
    <citation type="submission" date="2023-06" db="EMBL/GenBank/DDBJ databases">
        <title>Genome-scale phylogeny and comparative genomics of the fungal order Sordariales.</title>
        <authorList>
            <consortium name="Lawrence Berkeley National Laboratory"/>
            <person name="Hensen N."/>
            <person name="Bonometti L."/>
            <person name="Westerberg I."/>
            <person name="Brannstrom I.O."/>
            <person name="Guillou S."/>
            <person name="Cros-Aarteil S."/>
            <person name="Calhoun S."/>
            <person name="Haridas S."/>
            <person name="Kuo A."/>
            <person name="Mondo S."/>
            <person name="Pangilinan J."/>
            <person name="Riley R."/>
            <person name="Labutti K."/>
            <person name="Andreopoulos B."/>
            <person name="Lipzen A."/>
            <person name="Chen C."/>
            <person name="Yanf M."/>
            <person name="Daum C."/>
            <person name="Ng V."/>
            <person name="Clum A."/>
            <person name="Steindorff A."/>
            <person name="Ohm R."/>
            <person name="Martin F."/>
            <person name="Silar P."/>
            <person name="Natvig D."/>
            <person name="Lalanne C."/>
            <person name="Gautier V."/>
            <person name="Ament-Velasquez S.L."/>
            <person name="Kruys A."/>
            <person name="Hutchinson M.I."/>
            <person name="Powell A.J."/>
            <person name="Barry K."/>
            <person name="Miller A.N."/>
            <person name="Grigoriev I.V."/>
            <person name="Debuchy R."/>
            <person name="Gladieux P."/>
            <person name="Thoren M.H."/>
            <person name="Johannesson H."/>
        </authorList>
    </citation>
    <scope>NUCLEOTIDE SEQUENCE</scope>
    <source>
        <strain evidence="3">CBS 540.89</strain>
    </source>
</reference>
<feature type="coiled-coil region" evidence="1">
    <location>
        <begin position="742"/>
        <end position="769"/>
    </location>
</feature>
<comment type="caution">
    <text evidence="3">The sequence shown here is derived from an EMBL/GenBank/DDBJ whole genome shotgun (WGS) entry which is preliminary data.</text>
</comment>
<feature type="compositionally biased region" description="Polar residues" evidence="2">
    <location>
        <begin position="557"/>
        <end position="576"/>
    </location>
</feature>
<evidence type="ECO:0000313" key="4">
    <source>
        <dbReference type="Proteomes" id="UP001172159"/>
    </source>
</evidence>
<feature type="compositionally biased region" description="Polar residues" evidence="2">
    <location>
        <begin position="355"/>
        <end position="386"/>
    </location>
</feature>
<evidence type="ECO:0000313" key="3">
    <source>
        <dbReference type="EMBL" id="KAK0737289.1"/>
    </source>
</evidence>
<feature type="compositionally biased region" description="Polar residues" evidence="2">
    <location>
        <begin position="299"/>
        <end position="319"/>
    </location>
</feature>
<keyword evidence="4" id="KW-1185">Reference proteome</keyword>
<name>A0AA40BN42_9PEZI</name>
<feature type="region of interest" description="Disordered" evidence="2">
    <location>
        <begin position="355"/>
        <end position="607"/>
    </location>
</feature>
<evidence type="ECO:0000256" key="2">
    <source>
        <dbReference type="SAM" id="MobiDB-lite"/>
    </source>
</evidence>
<dbReference type="PANTHER" id="PTHR45615">
    <property type="entry name" value="MYOSIN HEAVY CHAIN, NON-MUSCLE"/>
    <property type="match status" value="1"/>
</dbReference>
<feature type="compositionally biased region" description="Low complexity" evidence="2">
    <location>
        <begin position="483"/>
        <end position="500"/>
    </location>
</feature>